<feature type="domain" description="Insertion element IS402-like" evidence="2">
    <location>
        <begin position="2"/>
        <end position="71"/>
    </location>
</feature>
<keyword evidence="4" id="KW-1185">Reference proteome</keyword>
<dbReference type="InterPro" id="IPR025161">
    <property type="entry name" value="IS402-like_dom"/>
</dbReference>
<gene>
    <name evidence="3" type="ORF">GUY60_05770</name>
</gene>
<comment type="caution">
    <text evidence="3">The sequence shown here is derived from an EMBL/GenBank/DDBJ whole genome shotgun (WGS) entry which is preliminary data.</text>
</comment>
<evidence type="ECO:0000259" key="2">
    <source>
        <dbReference type="Pfam" id="PF13340"/>
    </source>
</evidence>
<protein>
    <submittedName>
        <fullName evidence="3">IS5 family transposase</fullName>
    </submittedName>
</protein>
<proteinExistence type="predicted"/>
<organism evidence="3 4">
    <name type="scientific">Streptomyces boluensis</name>
    <dbReference type="NCBI Taxonomy" id="1775135"/>
    <lineage>
        <taxon>Bacteria</taxon>
        <taxon>Bacillati</taxon>
        <taxon>Actinomycetota</taxon>
        <taxon>Actinomycetes</taxon>
        <taxon>Kitasatosporales</taxon>
        <taxon>Streptomycetaceae</taxon>
        <taxon>Streptomyces</taxon>
    </lineage>
</organism>
<dbReference type="AlphaFoldDB" id="A0A964UKL7"/>
<dbReference type="Proteomes" id="UP000598297">
    <property type="component" value="Unassembled WGS sequence"/>
</dbReference>
<dbReference type="EMBL" id="JAAAHS010000024">
    <property type="protein sequence ID" value="NBE50939.1"/>
    <property type="molecule type" value="Genomic_DNA"/>
</dbReference>
<dbReference type="OrthoDB" id="4546548at2"/>
<dbReference type="PANTHER" id="PTHR46637">
    <property type="entry name" value="TIS1421-TRANSPOSASE PROTEIN A"/>
    <property type="match status" value="1"/>
</dbReference>
<evidence type="ECO:0000313" key="4">
    <source>
        <dbReference type="Proteomes" id="UP000598297"/>
    </source>
</evidence>
<reference evidence="3" key="1">
    <citation type="submission" date="2020-01" db="EMBL/GenBank/DDBJ databases">
        <title>Whole-genome analyses of novel actinobacteria.</title>
        <authorList>
            <person name="Sahin N."/>
        </authorList>
    </citation>
    <scope>NUCLEOTIDE SEQUENCE</scope>
    <source>
        <strain evidence="3">YC537</strain>
    </source>
</reference>
<feature type="region of interest" description="Disordered" evidence="1">
    <location>
        <begin position="1"/>
        <end position="21"/>
    </location>
</feature>
<accession>A0A964UKL7</accession>
<dbReference type="NCBIfam" id="NF033580">
    <property type="entry name" value="transpos_IS5_3"/>
    <property type="match status" value="1"/>
</dbReference>
<dbReference type="PANTHER" id="PTHR46637:SF1">
    <property type="entry name" value="BLL5188 PROTEIN"/>
    <property type="match status" value="1"/>
</dbReference>
<name>A0A964UKL7_9ACTN</name>
<evidence type="ECO:0000256" key="1">
    <source>
        <dbReference type="SAM" id="MobiDB-lite"/>
    </source>
</evidence>
<sequence length="105" mass="12075">MQWKRIEPLLPDRAPRRGGRWPDHRQVIDAIAFKYRTGCPWMDLPEEFGSWKGVHNRLRKWAADGTWEKVFTALLAQADSEGDLDWVVAVDSTIVRAHQHAAGAR</sequence>
<evidence type="ECO:0000313" key="3">
    <source>
        <dbReference type="EMBL" id="NBE50939.1"/>
    </source>
</evidence>
<dbReference type="Pfam" id="PF13340">
    <property type="entry name" value="DUF4096"/>
    <property type="match status" value="1"/>
</dbReference>
<dbReference type="InterPro" id="IPR052909">
    <property type="entry name" value="Transposase_6_like"/>
</dbReference>